<dbReference type="PROSITE" id="PS50977">
    <property type="entry name" value="HTH_TETR_2"/>
    <property type="match status" value="1"/>
</dbReference>
<dbReference type="Pfam" id="PF00440">
    <property type="entry name" value="TetR_N"/>
    <property type="match status" value="1"/>
</dbReference>
<dbReference type="PANTHER" id="PTHR30055:SF226">
    <property type="entry name" value="HTH-TYPE TRANSCRIPTIONAL REGULATOR PKSA"/>
    <property type="match status" value="1"/>
</dbReference>
<name>A0A947CWT6_HYDSH</name>
<evidence type="ECO:0000256" key="3">
    <source>
        <dbReference type="SAM" id="MobiDB-lite"/>
    </source>
</evidence>
<dbReference type="SUPFAM" id="SSF46689">
    <property type="entry name" value="Homeodomain-like"/>
    <property type="match status" value="1"/>
</dbReference>
<dbReference type="EMBL" id="JAHHQF010000050">
    <property type="protein sequence ID" value="MBT9282155.1"/>
    <property type="molecule type" value="Genomic_DNA"/>
</dbReference>
<dbReference type="InterPro" id="IPR036271">
    <property type="entry name" value="Tet_transcr_reg_TetR-rel_C_sf"/>
</dbReference>
<dbReference type="InterPro" id="IPR050109">
    <property type="entry name" value="HTH-type_TetR-like_transc_reg"/>
</dbReference>
<dbReference type="Gene3D" id="1.10.357.10">
    <property type="entry name" value="Tetracycline Repressor, domain 2"/>
    <property type="match status" value="1"/>
</dbReference>
<proteinExistence type="predicted"/>
<evidence type="ECO:0000313" key="5">
    <source>
        <dbReference type="EMBL" id="MBT9282155.1"/>
    </source>
</evidence>
<dbReference type="GO" id="GO:0000976">
    <property type="term" value="F:transcription cis-regulatory region binding"/>
    <property type="evidence" value="ECO:0007669"/>
    <property type="project" value="TreeGrafter"/>
</dbReference>
<comment type="caution">
    <text evidence="5">The sequence shown here is derived from an EMBL/GenBank/DDBJ whole genome shotgun (WGS) entry which is preliminary data.</text>
</comment>
<evidence type="ECO:0000256" key="1">
    <source>
        <dbReference type="ARBA" id="ARBA00023125"/>
    </source>
</evidence>
<evidence type="ECO:0000256" key="2">
    <source>
        <dbReference type="PROSITE-ProRule" id="PRU00335"/>
    </source>
</evidence>
<organism evidence="5 6">
    <name type="scientific">Hydrogenibacillus schlegelii</name>
    <name type="common">Bacillus schlegelii</name>
    <dbReference type="NCBI Taxonomy" id="1484"/>
    <lineage>
        <taxon>Bacteria</taxon>
        <taxon>Bacillati</taxon>
        <taxon>Bacillota</taxon>
        <taxon>Bacilli</taxon>
        <taxon>Bacillales</taxon>
        <taxon>Bacillales Family X. Incertae Sedis</taxon>
        <taxon>Hydrogenibacillus</taxon>
    </lineage>
</organism>
<evidence type="ECO:0000313" key="6">
    <source>
        <dbReference type="Proteomes" id="UP000748108"/>
    </source>
</evidence>
<feature type="domain" description="HTH tetR-type" evidence="4">
    <location>
        <begin position="1"/>
        <end position="60"/>
    </location>
</feature>
<dbReference type="AlphaFoldDB" id="A0A947CWT6"/>
<feature type="compositionally biased region" description="Low complexity" evidence="3">
    <location>
        <begin position="194"/>
        <end position="206"/>
    </location>
</feature>
<dbReference type="InterPro" id="IPR001647">
    <property type="entry name" value="HTH_TetR"/>
</dbReference>
<feature type="region of interest" description="Disordered" evidence="3">
    <location>
        <begin position="191"/>
        <end position="214"/>
    </location>
</feature>
<dbReference type="Pfam" id="PF17932">
    <property type="entry name" value="TetR_C_24"/>
    <property type="match status" value="1"/>
</dbReference>
<dbReference type="Gene3D" id="1.10.10.60">
    <property type="entry name" value="Homeodomain-like"/>
    <property type="match status" value="1"/>
</dbReference>
<evidence type="ECO:0000259" key="4">
    <source>
        <dbReference type="PROSITE" id="PS50977"/>
    </source>
</evidence>
<dbReference type="PRINTS" id="PR00455">
    <property type="entry name" value="HTHTETR"/>
</dbReference>
<accession>A0A947CWT6</accession>
<keyword evidence="1 2" id="KW-0238">DNA-binding</keyword>
<dbReference type="SUPFAM" id="SSF48498">
    <property type="entry name" value="Tetracyclin repressor-like, C-terminal domain"/>
    <property type="match status" value="1"/>
</dbReference>
<dbReference type="GO" id="GO:0003700">
    <property type="term" value="F:DNA-binding transcription factor activity"/>
    <property type="evidence" value="ECO:0007669"/>
    <property type="project" value="TreeGrafter"/>
</dbReference>
<dbReference type="Proteomes" id="UP000748108">
    <property type="component" value="Unassembled WGS sequence"/>
</dbReference>
<protein>
    <submittedName>
        <fullName evidence="5">TetR/AcrR family transcriptional regulator</fullName>
    </submittedName>
</protein>
<dbReference type="RefSeq" id="WP_082718270.1">
    <property type="nucleotide sequence ID" value="NZ_CBCSAS010000008.1"/>
</dbReference>
<feature type="DNA-binding region" description="H-T-H motif" evidence="2">
    <location>
        <begin position="23"/>
        <end position="42"/>
    </location>
</feature>
<reference evidence="5" key="1">
    <citation type="journal article" date="2021" name="Microbiology">
        <title>Metagenomic Analysis of the Microbial Community in the Underground Coal Fire Area (Kemerovo Region, Russia) Revealed Predominance of Thermophilic Members of the Phyla Deinococcus-thermus, Aquificae, and Firmicutes.</title>
        <authorList>
            <person name="Kadnikov V."/>
            <person name="Mardanov A.V."/>
            <person name="Beletsky A.V."/>
            <person name="Karnachuk O.V."/>
            <person name="Ravin N.V."/>
        </authorList>
    </citation>
    <scope>NUCLEOTIDE SEQUENCE</scope>
    <source>
        <strain evidence="5">RBS10-49</strain>
    </source>
</reference>
<dbReference type="PANTHER" id="PTHR30055">
    <property type="entry name" value="HTH-TYPE TRANSCRIPTIONAL REGULATOR RUTR"/>
    <property type="match status" value="1"/>
</dbReference>
<dbReference type="InterPro" id="IPR041490">
    <property type="entry name" value="KstR2_TetR_C"/>
</dbReference>
<sequence length="214" mass="24349">MRREQIVRAAVRLFIEKGFHRTTTREIAQASRFSIGTLYEYISSKEDVLYLVCYDINARMREGLEPLEALEAPPDALLRLAIERLIRVVDAMDDEVLLIYQESKSLLPEALKDVLRREAEIVAFFARLLRAGRAQGVFRIAEEDIDLMAENIVVLAEMWAFRRWALRKQYSIERFIATQTRLLLGELGVPAESGRPAEGRPAAAGPSDVRSAED</sequence>
<dbReference type="OrthoDB" id="1669699at2"/>
<gene>
    <name evidence="5" type="ORF">KM312_05800</name>
</gene>
<dbReference type="InterPro" id="IPR009057">
    <property type="entry name" value="Homeodomain-like_sf"/>
</dbReference>